<evidence type="ECO:0000256" key="10">
    <source>
        <dbReference type="SAM" id="Phobius"/>
    </source>
</evidence>
<evidence type="ECO:0000256" key="5">
    <source>
        <dbReference type="ARBA" id="ARBA00022989"/>
    </source>
</evidence>
<evidence type="ECO:0000256" key="3">
    <source>
        <dbReference type="ARBA" id="ARBA00022692"/>
    </source>
</evidence>
<dbReference type="Proteomes" id="UP000273158">
    <property type="component" value="Unassembled WGS sequence"/>
</dbReference>
<comment type="caution">
    <text evidence="12">The sequence shown here is derived from an EMBL/GenBank/DDBJ whole genome shotgun (WGS) entry which is preliminary data.</text>
</comment>
<organism evidence="12 13">
    <name type="scientific">Microbacterium telephonicum</name>
    <dbReference type="NCBI Taxonomy" id="1714841"/>
    <lineage>
        <taxon>Bacteria</taxon>
        <taxon>Bacillati</taxon>
        <taxon>Actinomycetota</taxon>
        <taxon>Actinomycetes</taxon>
        <taxon>Micrococcales</taxon>
        <taxon>Microbacteriaceae</taxon>
        <taxon>Microbacterium</taxon>
    </lineage>
</organism>
<evidence type="ECO:0000256" key="1">
    <source>
        <dbReference type="ARBA" id="ARBA00004141"/>
    </source>
</evidence>
<gene>
    <name evidence="12" type="ORF">C7474_1698</name>
</gene>
<evidence type="ECO:0000313" key="13">
    <source>
        <dbReference type="Proteomes" id="UP000273158"/>
    </source>
</evidence>
<keyword evidence="9" id="KW-0676">Redox-active center</keyword>
<dbReference type="SMART" id="SM00756">
    <property type="entry name" value="VKc"/>
    <property type="match status" value="1"/>
</dbReference>
<dbReference type="OrthoDB" id="9783799at2"/>
<evidence type="ECO:0000256" key="9">
    <source>
        <dbReference type="ARBA" id="ARBA00023284"/>
    </source>
</evidence>
<comment type="similarity">
    <text evidence="2">Belongs to the VKOR family.</text>
</comment>
<evidence type="ECO:0000256" key="7">
    <source>
        <dbReference type="ARBA" id="ARBA00023136"/>
    </source>
</evidence>
<name>A0A498C3H9_9MICO</name>
<feature type="transmembrane region" description="Helical" evidence="10">
    <location>
        <begin position="170"/>
        <end position="191"/>
    </location>
</feature>
<evidence type="ECO:0000256" key="2">
    <source>
        <dbReference type="ARBA" id="ARBA00006214"/>
    </source>
</evidence>
<feature type="transmembrane region" description="Helical" evidence="10">
    <location>
        <begin position="125"/>
        <end position="149"/>
    </location>
</feature>
<dbReference type="Gene3D" id="1.20.1440.130">
    <property type="entry name" value="VKOR domain"/>
    <property type="match status" value="1"/>
</dbReference>
<dbReference type="AlphaFoldDB" id="A0A498C3H9"/>
<dbReference type="RefSeq" id="WP_121058858.1">
    <property type="nucleotide sequence ID" value="NZ_RCDB01000002.1"/>
</dbReference>
<feature type="transmembrane region" description="Helical" evidence="10">
    <location>
        <begin position="99"/>
        <end position="119"/>
    </location>
</feature>
<keyword evidence="6" id="KW-0560">Oxidoreductase</keyword>
<evidence type="ECO:0000256" key="8">
    <source>
        <dbReference type="ARBA" id="ARBA00023157"/>
    </source>
</evidence>
<keyword evidence="5 10" id="KW-1133">Transmembrane helix</keyword>
<dbReference type="GO" id="GO:0016491">
    <property type="term" value="F:oxidoreductase activity"/>
    <property type="evidence" value="ECO:0007669"/>
    <property type="project" value="UniProtKB-KW"/>
</dbReference>
<dbReference type="Pfam" id="PF07884">
    <property type="entry name" value="VKOR"/>
    <property type="match status" value="1"/>
</dbReference>
<keyword evidence="13" id="KW-1185">Reference proteome</keyword>
<dbReference type="EMBL" id="RCDB01000002">
    <property type="protein sequence ID" value="RLK49539.1"/>
    <property type="molecule type" value="Genomic_DNA"/>
</dbReference>
<evidence type="ECO:0000313" key="12">
    <source>
        <dbReference type="EMBL" id="RLK49539.1"/>
    </source>
</evidence>
<protein>
    <submittedName>
        <fullName evidence="12">Putative membrane protein</fullName>
    </submittedName>
</protein>
<dbReference type="InterPro" id="IPR012932">
    <property type="entry name" value="VKOR"/>
</dbReference>
<dbReference type="GO" id="GO:0016020">
    <property type="term" value="C:membrane"/>
    <property type="evidence" value="ECO:0007669"/>
    <property type="project" value="UniProtKB-SubCell"/>
</dbReference>
<evidence type="ECO:0000256" key="4">
    <source>
        <dbReference type="ARBA" id="ARBA00022719"/>
    </source>
</evidence>
<proteinExistence type="inferred from homology"/>
<evidence type="ECO:0000259" key="11">
    <source>
        <dbReference type="SMART" id="SM00756"/>
    </source>
</evidence>
<dbReference type="InterPro" id="IPR041714">
    <property type="entry name" value="VKOR_Actinobacteria"/>
</dbReference>
<reference evidence="12 13" key="1">
    <citation type="journal article" date="2015" name="Stand. Genomic Sci.">
        <title>Genomic Encyclopedia of Bacterial and Archaeal Type Strains, Phase III: the genomes of soil and plant-associated and newly described type strains.</title>
        <authorList>
            <person name="Whitman W.B."/>
            <person name="Woyke T."/>
            <person name="Klenk H.P."/>
            <person name="Zhou Y."/>
            <person name="Lilburn T.G."/>
            <person name="Beck B.J."/>
            <person name="De Vos P."/>
            <person name="Vandamme P."/>
            <person name="Eisen J.A."/>
            <person name="Garrity G."/>
            <person name="Hugenholtz P."/>
            <person name="Kyrpides N.C."/>
        </authorList>
    </citation>
    <scope>NUCLEOTIDE SEQUENCE [LARGE SCALE GENOMIC DNA]</scope>
    <source>
        <strain evidence="12 13">S2T63</strain>
    </source>
</reference>
<evidence type="ECO:0000256" key="6">
    <source>
        <dbReference type="ARBA" id="ARBA00023002"/>
    </source>
</evidence>
<comment type="subcellular location">
    <subcellularLocation>
        <location evidence="1">Membrane</location>
        <topology evidence="1">Multi-pass membrane protein</topology>
    </subcellularLocation>
</comment>
<feature type="domain" description="Vitamin K epoxide reductase" evidence="11">
    <location>
        <begin position="10"/>
        <end position="151"/>
    </location>
</feature>
<keyword evidence="7 10" id="KW-0472">Membrane</keyword>
<feature type="transmembrane region" description="Helical" evidence="10">
    <location>
        <begin position="12"/>
        <end position="33"/>
    </location>
</feature>
<keyword evidence="3 10" id="KW-0812">Transmembrane</keyword>
<keyword evidence="4" id="KW-0874">Quinone</keyword>
<keyword evidence="8" id="KW-1015">Disulfide bond</keyword>
<dbReference type="CDD" id="cd12922">
    <property type="entry name" value="VKOR_5"/>
    <property type="match status" value="1"/>
</dbReference>
<accession>A0A498C3H9</accession>
<feature type="transmembrane region" description="Helical" evidence="10">
    <location>
        <begin position="74"/>
        <end position="92"/>
    </location>
</feature>
<sequence>MSTRPAEPRPTVFAIWLVIAGVIGWIAAFALTIEKFHALTNPGDAASCDFSVIVQCSANLDSPQGSAFGFPNPILGLTGWVAPIVVGMALLAGARFARWFWWCFAAGITFAYGFVWWLIGQSIFVLGTLCPWCMVTWLVTIPTSYAVWVHLARAGVVSPSQRVRSVGSALMAWVPLMALVTYGVVLLLAQLRLDAVPQLLGILF</sequence>
<dbReference type="InterPro" id="IPR038354">
    <property type="entry name" value="VKOR_sf"/>
</dbReference>
<dbReference type="GO" id="GO:0048038">
    <property type="term" value="F:quinone binding"/>
    <property type="evidence" value="ECO:0007669"/>
    <property type="project" value="UniProtKB-KW"/>
</dbReference>